<organism evidence="1 2">
    <name type="scientific">Flavobacterium bernardetii</name>
    <dbReference type="NCBI Taxonomy" id="2813823"/>
    <lineage>
        <taxon>Bacteria</taxon>
        <taxon>Pseudomonadati</taxon>
        <taxon>Bacteroidota</taxon>
        <taxon>Flavobacteriia</taxon>
        <taxon>Flavobacteriales</taxon>
        <taxon>Flavobacteriaceae</taxon>
        <taxon>Flavobacterium</taxon>
    </lineage>
</organism>
<comment type="caution">
    <text evidence="1">The sequence shown here is derived from an EMBL/GenBank/DDBJ whole genome shotgun (WGS) entry which is preliminary data.</text>
</comment>
<gene>
    <name evidence="1" type="ORF">H8R27_12885</name>
</gene>
<protein>
    <submittedName>
        <fullName evidence="1">Uncharacterized protein</fullName>
    </submittedName>
</protein>
<evidence type="ECO:0000313" key="2">
    <source>
        <dbReference type="Proteomes" id="UP000605990"/>
    </source>
</evidence>
<dbReference type="Proteomes" id="UP000605990">
    <property type="component" value="Unassembled WGS sequence"/>
</dbReference>
<sequence>MSGLTYKPVKIEITYSNSETRKLGINEGDVFDAEQEFLNGKPKLSFYFTKDGKRCVAYDVKHDEEAMIMVTTCKIYFEHKVDKNLESDLNRVKAQLKQLNESELFSKEERERLTPIYQNQIDDLNTKIIKKFWNDNGRKLGWDETNKVFNYSDITIGVGLSIEVKDAEILSNNQPGE</sequence>
<proteinExistence type="predicted"/>
<dbReference type="RefSeq" id="WP_166125531.1">
    <property type="nucleotide sequence ID" value="NZ_JAANOQ010000002.1"/>
</dbReference>
<name>A0ABR7J164_9FLAO</name>
<evidence type="ECO:0000313" key="1">
    <source>
        <dbReference type="EMBL" id="MBC5835784.1"/>
    </source>
</evidence>
<keyword evidence="2" id="KW-1185">Reference proteome</keyword>
<reference evidence="1 2" key="1">
    <citation type="submission" date="2020-08" db="EMBL/GenBank/DDBJ databases">
        <title>Description of novel Flavobacterium F-408 isolate.</title>
        <authorList>
            <person name="Saticioglu I.B."/>
            <person name="Duman M."/>
            <person name="Altun S."/>
        </authorList>
    </citation>
    <scope>NUCLEOTIDE SEQUENCE [LARGE SCALE GENOMIC DNA]</scope>
    <source>
        <strain evidence="1 2">F-408</strain>
    </source>
</reference>
<dbReference type="EMBL" id="JACRUN010000008">
    <property type="protein sequence ID" value="MBC5835784.1"/>
    <property type="molecule type" value="Genomic_DNA"/>
</dbReference>
<accession>A0ABR7J164</accession>